<proteinExistence type="predicted"/>
<keyword evidence="2" id="KW-1185">Reference proteome</keyword>
<dbReference type="InterPro" id="IPR036691">
    <property type="entry name" value="Endo/exonu/phosph_ase_sf"/>
</dbReference>
<name>A0A1R1Y7D3_9FUNG</name>
<comment type="caution">
    <text evidence="1">The sequence shown here is derived from an EMBL/GenBank/DDBJ whole genome shotgun (WGS) entry which is preliminary data.</text>
</comment>
<dbReference type="OrthoDB" id="2506849at2759"/>
<dbReference type="EMBL" id="LSSN01000654">
    <property type="protein sequence ID" value="OMJ22871.1"/>
    <property type="molecule type" value="Genomic_DNA"/>
</dbReference>
<gene>
    <name evidence="1" type="ORF">AYI70_g2593</name>
</gene>
<dbReference type="Proteomes" id="UP000187283">
    <property type="component" value="Unassembled WGS sequence"/>
</dbReference>
<accession>A0A1R1Y7D3</accession>
<dbReference type="AlphaFoldDB" id="A0A1R1Y7D3"/>
<dbReference type="Gene3D" id="3.60.10.10">
    <property type="entry name" value="Endonuclease/exonuclease/phosphatase"/>
    <property type="match status" value="1"/>
</dbReference>
<evidence type="ECO:0000313" key="2">
    <source>
        <dbReference type="Proteomes" id="UP000187283"/>
    </source>
</evidence>
<evidence type="ECO:0000313" key="1">
    <source>
        <dbReference type="EMBL" id="OMJ22871.1"/>
    </source>
</evidence>
<sequence length="100" mass="11958">MHIMNVHLPSNSTRRKKLSEEIVSYMIRAKNKFRKHVIFEDFNMDVKAAKKIILKTGAGLQRENPTKSTGSRWHKGKTGRMIDHIFLQWYFRKRKYVHCI</sequence>
<reference evidence="1 2" key="1">
    <citation type="submission" date="2017-01" db="EMBL/GenBank/DDBJ databases">
        <authorList>
            <person name="Mah S.A."/>
            <person name="Swanson W.J."/>
            <person name="Moy G.W."/>
            <person name="Vacquier V.D."/>
        </authorList>
    </citation>
    <scope>NUCLEOTIDE SEQUENCE [LARGE SCALE GENOMIC DNA]</scope>
    <source>
        <strain evidence="1 2">GSMNP</strain>
    </source>
</reference>
<organism evidence="1 2">
    <name type="scientific">Smittium culicis</name>
    <dbReference type="NCBI Taxonomy" id="133412"/>
    <lineage>
        <taxon>Eukaryota</taxon>
        <taxon>Fungi</taxon>
        <taxon>Fungi incertae sedis</taxon>
        <taxon>Zoopagomycota</taxon>
        <taxon>Kickxellomycotina</taxon>
        <taxon>Harpellomycetes</taxon>
        <taxon>Harpellales</taxon>
        <taxon>Legeriomycetaceae</taxon>
        <taxon>Smittium</taxon>
    </lineage>
</organism>
<protein>
    <submittedName>
        <fullName evidence="1">Uncharacterized protein</fullName>
    </submittedName>
</protein>
<dbReference type="SUPFAM" id="SSF56219">
    <property type="entry name" value="DNase I-like"/>
    <property type="match status" value="1"/>
</dbReference>